<keyword evidence="2" id="KW-0808">Transferase</keyword>
<dbReference type="EMBL" id="QUZK01000041">
    <property type="protein sequence ID" value="RFF29902.1"/>
    <property type="molecule type" value="Genomic_DNA"/>
</dbReference>
<name>A0A3E1K796_9GAMM</name>
<evidence type="ECO:0000259" key="1">
    <source>
        <dbReference type="Pfam" id="PF08241"/>
    </source>
</evidence>
<feature type="domain" description="Methyltransferase type 11" evidence="1">
    <location>
        <begin position="48"/>
        <end position="140"/>
    </location>
</feature>
<dbReference type="AlphaFoldDB" id="A0A3E1K796"/>
<evidence type="ECO:0000313" key="2">
    <source>
        <dbReference type="EMBL" id="RFF29902.1"/>
    </source>
</evidence>
<dbReference type="PANTHER" id="PTHR43861">
    <property type="entry name" value="TRANS-ACONITATE 2-METHYLTRANSFERASE-RELATED"/>
    <property type="match status" value="1"/>
</dbReference>
<dbReference type="InterPro" id="IPR013216">
    <property type="entry name" value="Methyltransf_11"/>
</dbReference>
<protein>
    <submittedName>
        <fullName evidence="2">Class I SAM-dependent methyltransferase</fullName>
    </submittedName>
</protein>
<dbReference type="InterPro" id="IPR029063">
    <property type="entry name" value="SAM-dependent_MTases_sf"/>
</dbReference>
<dbReference type="CDD" id="cd02440">
    <property type="entry name" value="AdoMet_MTases"/>
    <property type="match status" value="1"/>
</dbReference>
<organism evidence="2 3">
    <name type="scientific">Wenzhouxiangella sediminis</name>
    <dbReference type="NCBI Taxonomy" id="1792836"/>
    <lineage>
        <taxon>Bacteria</taxon>
        <taxon>Pseudomonadati</taxon>
        <taxon>Pseudomonadota</taxon>
        <taxon>Gammaproteobacteria</taxon>
        <taxon>Chromatiales</taxon>
        <taxon>Wenzhouxiangellaceae</taxon>
        <taxon>Wenzhouxiangella</taxon>
    </lineage>
</organism>
<sequence length="296" mass="32846">METPSGPPAEEDASPERFDPAFRHQIWYEHWHRYHWASGLANGKVVADVACGEGYGTDLLARGAVRTLGIDADQGALASARRKYGREGVEFIRGDARSLPLRDDSVDLLVSFETLEHLAEQERMVAEIARVVRSDGLAIISTPDRDLYSPDGVRHNEHHVRELSAREFSELLGGFFPSVRTFGQQFQFLSVIDEIQARGPASAEVTYADSSGARTVERGPGDHVYLIAVCGRSEEVTRNVSLPGWHAFNDAGGELLDHYEAQIRRLQDVDVVLEQTRRQLRESQAAAAHLAARLGY</sequence>
<gene>
    <name evidence="2" type="ORF">DZC52_10725</name>
</gene>
<dbReference type="RefSeq" id="WP_116651136.1">
    <property type="nucleotide sequence ID" value="NZ_QUZK01000041.1"/>
</dbReference>
<dbReference type="Gene3D" id="3.40.50.150">
    <property type="entry name" value="Vaccinia Virus protein VP39"/>
    <property type="match status" value="1"/>
</dbReference>
<dbReference type="GO" id="GO:0008757">
    <property type="term" value="F:S-adenosylmethionine-dependent methyltransferase activity"/>
    <property type="evidence" value="ECO:0007669"/>
    <property type="project" value="InterPro"/>
</dbReference>
<dbReference type="Proteomes" id="UP000260351">
    <property type="component" value="Unassembled WGS sequence"/>
</dbReference>
<evidence type="ECO:0000313" key="3">
    <source>
        <dbReference type="Proteomes" id="UP000260351"/>
    </source>
</evidence>
<reference evidence="2 3" key="1">
    <citation type="submission" date="2018-08" db="EMBL/GenBank/DDBJ databases">
        <title>Wenzhouxiangella salilacus sp. nov., a novel bacterium isolated from a saline lake in Xinjiang Province, China.</title>
        <authorList>
            <person name="Han S."/>
        </authorList>
    </citation>
    <scope>NUCLEOTIDE SEQUENCE [LARGE SCALE GENOMIC DNA]</scope>
    <source>
        <strain evidence="2 3">XDB06</strain>
    </source>
</reference>
<proteinExistence type="predicted"/>
<keyword evidence="2" id="KW-0489">Methyltransferase</keyword>
<dbReference type="SUPFAM" id="SSF53335">
    <property type="entry name" value="S-adenosyl-L-methionine-dependent methyltransferases"/>
    <property type="match status" value="1"/>
</dbReference>
<dbReference type="GO" id="GO:0032259">
    <property type="term" value="P:methylation"/>
    <property type="evidence" value="ECO:0007669"/>
    <property type="project" value="UniProtKB-KW"/>
</dbReference>
<dbReference type="Pfam" id="PF08241">
    <property type="entry name" value="Methyltransf_11"/>
    <property type="match status" value="1"/>
</dbReference>
<accession>A0A3E1K796</accession>
<keyword evidence="3" id="KW-1185">Reference proteome</keyword>
<comment type="caution">
    <text evidence="2">The sequence shown here is derived from an EMBL/GenBank/DDBJ whole genome shotgun (WGS) entry which is preliminary data.</text>
</comment>
<dbReference type="OrthoDB" id="9795634at2"/>